<dbReference type="FunFam" id="3.40.50.1010:FF:000031">
    <property type="entry name" value="DNA repair protein UVH3"/>
    <property type="match status" value="1"/>
</dbReference>
<dbReference type="PROSITE" id="PS00841">
    <property type="entry name" value="XPG_1"/>
    <property type="match status" value="1"/>
</dbReference>
<dbReference type="SMART" id="SM00485">
    <property type="entry name" value="XPGN"/>
    <property type="match status" value="1"/>
</dbReference>
<reference evidence="17" key="2">
    <citation type="submission" date="2025-08" db="UniProtKB">
        <authorList>
            <consortium name="RefSeq"/>
        </authorList>
    </citation>
    <scope>IDENTIFICATION</scope>
</reference>
<evidence type="ECO:0000256" key="5">
    <source>
        <dbReference type="ARBA" id="ARBA00022723"/>
    </source>
</evidence>
<keyword evidence="10" id="KW-0234">DNA repair</keyword>
<keyword evidence="8" id="KW-0378">Hydrolase</keyword>
<comment type="subcellular location">
    <subcellularLocation>
        <location evidence="2">Nucleus</location>
    </subcellularLocation>
</comment>
<protein>
    <submittedName>
        <fullName evidence="17">DNA repair protein UVH3 isoform X1</fullName>
    </submittedName>
</protein>
<dbReference type="Pfam" id="PF00752">
    <property type="entry name" value="XPG_N"/>
    <property type="match status" value="1"/>
</dbReference>
<feature type="compositionally biased region" description="Polar residues" evidence="13">
    <location>
        <begin position="1447"/>
        <end position="1468"/>
    </location>
</feature>
<organism evidence="16 17">
    <name type="scientific">Ananas comosus</name>
    <name type="common">Pineapple</name>
    <name type="synonym">Ananas ananas</name>
    <dbReference type="NCBI Taxonomy" id="4615"/>
    <lineage>
        <taxon>Eukaryota</taxon>
        <taxon>Viridiplantae</taxon>
        <taxon>Streptophyta</taxon>
        <taxon>Embryophyta</taxon>
        <taxon>Tracheophyta</taxon>
        <taxon>Spermatophyta</taxon>
        <taxon>Magnoliopsida</taxon>
        <taxon>Liliopsida</taxon>
        <taxon>Poales</taxon>
        <taxon>Bromeliaceae</taxon>
        <taxon>Bromelioideae</taxon>
        <taxon>Ananas</taxon>
    </lineage>
</organism>
<dbReference type="GO" id="GO:0003697">
    <property type="term" value="F:single-stranded DNA binding"/>
    <property type="evidence" value="ECO:0007669"/>
    <property type="project" value="InterPro"/>
</dbReference>
<name>A0A6P5FG58_ANACO</name>
<dbReference type="SMART" id="SM00279">
    <property type="entry name" value="HhH2"/>
    <property type="match status" value="1"/>
</dbReference>
<comment type="cofactor">
    <cofactor evidence="1">
        <name>Mg(2+)</name>
        <dbReference type="ChEBI" id="CHEBI:18420"/>
    </cofactor>
</comment>
<feature type="compositionally biased region" description="Basic residues" evidence="13">
    <location>
        <begin position="1035"/>
        <end position="1044"/>
    </location>
</feature>
<dbReference type="PROSITE" id="PS00842">
    <property type="entry name" value="XPG_2"/>
    <property type="match status" value="1"/>
</dbReference>
<dbReference type="GO" id="GO:0006289">
    <property type="term" value="P:nucleotide-excision repair"/>
    <property type="evidence" value="ECO:0007669"/>
    <property type="project" value="InterPro"/>
</dbReference>
<dbReference type="InterPro" id="IPR019974">
    <property type="entry name" value="XPG_CS"/>
</dbReference>
<dbReference type="InterPro" id="IPR008918">
    <property type="entry name" value="HhH2"/>
</dbReference>
<dbReference type="GeneID" id="109712861"/>
<dbReference type="FunFam" id="3.40.50.1010:FF:000029">
    <property type="entry name" value="DNA repair protein UVH3"/>
    <property type="match status" value="1"/>
</dbReference>
<keyword evidence="6" id="KW-0255">Endonuclease</keyword>
<dbReference type="InterPro" id="IPR001044">
    <property type="entry name" value="XPG/Rad2_eukaryotes"/>
</dbReference>
<feature type="region of interest" description="Disordered" evidence="13">
    <location>
        <begin position="1026"/>
        <end position="1073"/>
    </location>
</feature>
<dbReference type="GO" id="GO:0016788">
    <property type="term" value="F:hydrolase activity, acting on ester bonds"/>
    <property type="evidence" value="ECO:0007669"/>
    <property type="project" value="InterPro"/>
</dbReference>
<dbReference type="OrthoDB" id="31113at2759"/>
<evidence type="ECO:0000256" key="9">
    <source>
        <dbReference type="ARBA" id="ARBA00022842"/>
    </source>
</evidence>
<evidence type="ECO:0000256" key="6">
    <source>
        <dbReference type="ARBA" id="ARBA00022759"/>
    </source>
</evidence>
<gene>
    <name evidence="17" type="primary">LOC109712861</name>
</gene>
<feature type="compositionally biased region" description="Basic residues" evidence="13">
    <location>
        <begin position="1206"/>
        <end position="1216"/>
    </location>
</feature>
<evidence type="ECO:0000256" key="13">
    <source>
        <dbReference type="SAM" id="MobiDB-lite"/>
    </source>
</evidence>
<evidence type="ECO:0000259" key="15">
    <source>
        <dbReference type="SMART" id="SM00485"/>
    </source>
</evidence>
<dbReference type="Gene3D" id="1.10.150.20">
    <property type="entry name" value="5' to 3' exonuclease, C-terminal subdomain"/>
    <property type="match status" value="1"/>
</dbReference>
<dbReference type="SUPFAM" id="SSF88723">
    <property type="entry name" value="PIN domain-like"/>
    <property type="match status" value="1"/>
</dbReference>
<dbReference type="Proteomes" id="UP000515123">
    <property type="component" value="Linkage group 7"/>
</dbReference>
<keyword evidence="11" id="KW-0539">Nucleus</keyword>
<feature type="region of interest" description="Disordered" evidence="13">
    <location>
        <begin position="528"/>
        <end position="553"/>
    </location>
</feature>
<keyword evidence="7" id="KW-0227">DNA damage</keyword>
<reference evidence="16" key="1">
    <citation type="journal article" date="2015" name="Nat. Genet.">
        <title>The pineapple genome and the evolution of CAM photosynthesis.</title>
        <authorList>
            <person name="Ming R."/>
            <person name="VanBuren R."/>
            <person name="Wai C.M."/>
            <person name="Tang H."/>
            <person name="Schatz M.C."/>
            <person name="Bowers J.E."/>
            <person name="Lyons E."/>
            <person name="Wang M.L."/>
            <person name="Chen J."/>
            <person name="Biggers E."/>
            <person name="Zhang J."/>
            <person name="Huang L."/>
            <person name="Zhang L."/>
            <person name="Miao W."/>
            <person name="Zhang J."/>
            <person name="Ye Z."/>
            <person name="Miao C."/>
            <person name="Lin Z."/>
            <person name="Wang H."/>
            <person name="Zhou H."/>
            <person name="Yim W.C."/>
            <person name="Priest H.D."/>
            <person name="Zheng C."/>
            <person name="Woodhouse M."/>
            <person name="Edger P.P."/>
            <person name="Guyot R."/>
            <person name="Guo H.B."/>
            <person name="Guo H."/>
            <person name="Zheng G."/>
            <person name="Singh R."/>
            <person name="Sharma A."/>
            <person name="Min X."/>
            <person name="Zheng Y."/>
            <person name="Lee H."/>
            <person name="Gurtowski J."/>
            <person name="Sedlazeck F.J."/>
            <person name="Harkess A."/>
            <person name="McKain M.R."/>
            <person name="Liao Z."/>
            <person name="Fang J."/>
            <person name="Liu J."/>
            <person name="Zhang X."/>
            <person name="Zhang Q."/>
            <person name="Hu W."/>
            <person name="Qin Y."/>
            <person name="Wang K."/>
            <person name="Chen L.Y."/>
            <person name="Shirley N."/>
            <person name="Lin Y.R."/>
            <person name="Liu L.Y."/>
            <person name="Hernandez A.G."/>
            <person name="Wright C.L."/>
            <person name="Bulone V."/>
            <person name="Tuskan G.A."/>
            <person name="Heath K."/>
            <person name="Zee F."/>
            <person name="Moore P.H."/>
            <person name="Sunkar R."/>
            <person name="Leebens-Mack J.H."/>
            <person name="Mockler T."/>
            <person name="Bennetzen J.L."/>
            <person name="Freeling M."/>
            <person name="Sankoff D."/>
            <person name="Paterson A.H."/>
            <person name="Zhu X."/>
            <person name="Yang X."/>
            <person name="Smith J.A."/>
            <person name="Cushman J.C."/>
            <person name="Paull R.E."/>
            <person name="Yu Q."/>
        </authorList>
    </citation>
    <scope>NUCLEOTIDE SEQUENCE [LARGE SCALE GENOMIC DNA]</scope>
    <source>
        <strain evidence="16">cv. F153</strain>
    </source>
</reference>
<feature type="compositionally biased region" description="Basic and acidic residues" evidence="13">
    <location>
        <begin position="132"/>
        <end position="142"/>
    </location>
</feature>
<dbReference type="InterPro" id="IPR006086">
    <property type="entry name" value="XPG-I_dom"/>
</dbReference>
<dbReference type="InterPro" id="IPR006085">
    <property type="entry name" value="XPG_DNA_repair_N"/>
</dbReference>
<evidence type="ECO:0000256" key="2">
    <source>
        <dbReference type="ARBA" id="ARBA00004123"/>
    </source>
</evidence>
<dbReference type="CDD" id="cd09904">
    <property type="entry name" value="H3TH_XPG"/>
    <property type="match status" value="1"/>
</dbReference>
<feature type="compositionally biased region" description="Acidic residues" evidence="13">
    <location>
        <begin position="1271"/>
        <end position="1280"/>
    </location>
</feature>
<keyword evidence="12" id="KW-0175">Coiled coil</keyword>
<feature type="region of interest" description="Disordered" evidence="13">
    <location>
        <begin position="1204"/>
        <end position="1283"/>
    </location>
</feature>
<dbReference type="GO" id="GO:0046872">
    <property type="term" value="F:metal ion binding"/>
    <property type="evidence" value="ECO:0007669"/>
    <property type="project" value="UniProtKB-KW"/>
</dbReference>
<feature type="compositionally biased region" description="Basic and acidic residues" evidence="13">
    <location>
        <begin position="1429"/>
        <end position="1446"/>
    </location>
</feature>
<dbReference type="Gene3D" id="3.40.50.1010">
    <property type="entry name" value="5'-nuclease"/>
    <property type="match status" value="2"/>
</dbReference>
<feature type="compositionally biased region" description="Polar residues" evidence="13">
    <location>
        <begin position="327"/>
        <end position="345"/>
    </location>
</feature>
<evidence type="ECO:0000259" key="14">
    <source>
        <dbReference type="SMART" id="SM00484"/>
    </source>
</evidence>
<keyword evidence="9" id="KW-0460">Magnesium</keyword>
<dbReference type="InterPro" id="IPR029060">
    <property type="entry name" value="PIN-like_dom_sf"/>
</dbReference>
<sequence length="1490" mass="166057">MGVQGLWELLAPVGRRVSVETLAGKKLAIDASIWMVQFMKAMRDEKGEMVRNAHLLGFFRRICKLLFLRTKPVFVFDGATPPLKRRTIASRRRHRDAARAKIRKTAEKLLLTHLKAKRLEELAAEIKNGRAKKCDPKGKQVESGRAGESSMDRAFSAQESLDELLAASLAAEEERELTEKAEASAVSALAEEEGDYDENEEMILPLTTNNIDPAVLASLPPSMQLDLLVQMRERVMAENRQKYQKIKKVPAKFSELQIQSYLKTVAFRREIDEVQRCAAGRGLGGVQTSRIASESNREFIFSSSFTGDKLKLTTRIGKDGDADNCSVKEQNTSGFTNGSSHSKSATDAPPSGELLEDLGDVETYQDERGRVRVSRVRALGIRMTRDIQRNLDFMKEYEQENSRRGFSIDQGPSGTKRVPDVHGLFESNETNVLSSNEDNNEIISKNVHESAVEVNGSSSEPSFLRSKDTIEISFLEDQGEVKDSDDKLFLSLVSGGPASNFLSDAVHSEKSPKESDNSECIWEEAVVEEKTGTPKEDEKDGLSSLVQRGSNEEDEVDWKEALCHTTKVASDSPLQPIKVSRGLLEEEHLIEEAIRRSLEDLERQNSAADNLNLGTSSRIQSDNQSSLGFDSNDLEPFESGGKTCDSLETHSTRNMSYFIECGTSKGINIDEQDVMLDTEQAYADAQGDQQVILLANADRVDFLHATDSQSSLENISEKFQNVDISHTNNAVHAGPADCKLTWKHQSEDTKKYAGSDSGLEVPAETNGKLSYMTKSNMPEYVVSETHSSQNWDSIQPSGRINDNNYLKKNIVMDEVVVNTDLRREKSIVEDADLSRPIVGNIETEYHIDDHSEVSEAGLEEEISLLRQEQLNLGDEQRKLERNAESVSSEMFVECQELLQLFGLPYIIAPMEAEAQCAYMERKSLVDGVVTDDSDVFLFGARSVYKNIFDDRKYVETYFMKDIESELGLTREKLIRMALLLGSDYTEGVSGIGIVNAIEVVHAFPEEYGLNMFREWIESPDPSILGNLDNHSNSSSKKRTSKASKKGADATMSNAEESTFKGHDDQPSTSGNDNIMETFMSKHRNVSKNWHIPSSFPSEAVISAYTSPQIDESTDPFSWGKPDINLLRKMCWERFGWNSQKADELLVPVLNEYNKHQTQLRLEAFYMFNERFAKIRSQRIKKAVKGITGGRSSDLTDDLAQEEYSGKKLRRKKRTHKIVQSDSGSEKSGCRSGRSELSAFVSGRARGMNRARGRGSGRSQEKTNFEVNNEVSADDSSDQEEMENHTIPEAVTELHGNLQSRRPPKQVKYAEGDHNNVSSDKIIDGSELHQAAMEQELIKREIAVGSCANQCDEIQQGTSSIHDSPRWESDENDGLASGCTDGKQSSPMDTSSRDYLFSGGGFCLDESEDMQQDAMAEPSARMPEESAEPPLKEVDVSGDQQHLDKDASQQVNAQETSELEQSVSVYSSRSKGRAKHGLSAMPSLKRKRTGS</sequence>
<dbReference type="InterPro" id="IPR006084">
    <property type="entry name" value="XPG/Rad2"/>
</dbReference>
<feature type="coiled-coil region" evidence="12">
    <location>
        <begin position="584"/>
        <end position="611"/>
    </location>
</feature>
<proteinExistence type="inferred from homology"/>
<evidence type="ECO:0000313" key="16">
    <source>
        <dbReference type="Proteomes" id="UP000515123"/>
    </source>
</evidence>
<evidence type="ECO:0000256" key="1">
    <source>
        <dbReference type="ARBA" id="ARBA00001946"/>
    </source>
</evidence>
<dbReference type="SMART" id="SM00484">
    <property type="entry name" value="XPGI"/>
    <property type="match status" value="1"/>
</dbReference>
<evidence type="ECO:0000256" key="11">
    <source>
        <dbReference type="ARBA" id="ARBA00023242"/>
    </source>
</evidence>
<dbReference type="RefSeq" id="XP_020092235.1">
    <property type="nucleotide sequence ID" value="XM_020236646.1"/>
</dbReference>
<dbReference type="SUPFAM" id="SSF47807">
    <property type="entry name" value="5' to 3' exonuclease, C-terminal subdomain"/>
    <property type="match status" value="1"/>
</dbReference>
<feature type="region of interest" description="Disordered" evidence="13">
    <location>
        <begin position="320"/>
        <end position="353"/>
    </location>
</feature>
<evidence type="ECO:0000256" key="4">
    <source>
        <dbReference type="ARBA" id="ARBA00022722"/>
    </source>
</evidence>
<keyword evidence="4" id="KW-0540">Nuclease</keyword>
<dbReference type="PANTHER" id="PTHR16171">
    <property type="entry name" value="DNA REPAIR PROTEIN COMPLEMENTING XP-G CELLS-RELATED"/>
    <property type="match status" value="1"/>
</dbReference>
<dbReference type="FunFam" id="1.10.150.20:FF:000050">
    <property type="entry name" value="DNA repair protein UVH3"/>
    <property type="match status" value="1"/>
</dbReference>
<dbReference type="Pfam" id="PF00867">
    <property type="entry name" value="XPG_I"/>
    <property type="match status" value="1"/>
</dbReference>
<keyword evidence="5" id="KW-0479">Metal-binding</keyword>
<feature type="region of interest" description="Disordered" evidence="13">
    <location>
        <begin position="1355"/>
        <end position="1490"/>
    </location>
</feature>
<dbReference type="CDD" id="cd09868">
    <property type="entry name" value="PIN_XPG_RAD2"/>
    <property type="match status" value="2"/>
</dbReference>
<feature type="compositionally biased region" description="Basic and acidic residues" evidence="13">
    <location>
        <begin position="528"/>
        <end position="541"/>
    </location>
</feature>
<evidence type="ECO:0000256" key="3">
    <source>
        <dbReference type="ARBA" id="ARBA00005283"/>
    </source>
</evidence>
<dbReference type="GO" id="GO:0004520">
    <property type="term" value="F:DNA endonuclease activity"/>
    <property type="evidence" value="ECO:0007669"/>
    <property type="project" value="TreeGrafter"/>
</dbReference>
<comment type="similarity">
    <text evidence="3">Belongs to the XPG/RAD2 endonuclease family. XPG subfamily.</text>
</comment>
<evidence type="ECO:0000256" key="7">
    <source>
        <dbReference type="ARBA" id="ARBA00022763"/>
    </source>
</evidence>
<keyword evidence="16" id="KW-1185">Reference proteome</keyword>
<evidence type="ECO:0000256" key="12">
    <source>
        <dbReference type="SAM" id="Coils"/>
    </source>
</evidence>
<evidence type="ECO:0000256" key="10">
    <source>
        <dbReference type="ARBA" id="ARBA00023204"/>
    </source>
</evidence>
<accession>A0A6P5FG58</accession>
<feature type="domain" description="XPG-I" evidence="14">
    <location>
        <begin position="899"/>
        <end position="968"/>
    </location>
</feature>
<evidence type="ECO:0000256" key="8">
    <source>
        <dbReference type="ARBA" id="ARBA00022801"/>
    </source>
</evidence>
<dbReference type="InterPro" id="IPR036279">
    <property type="entry name" value="5-3_exonuclease_C_sf"/>
</dbReference>
<feature type="domain" description="XPG N-terminal" evidence="15">
    <location>
        <begin position="1"/>
        <end position="98"/>
    </location>
</feature>
<evidence type="ECO:0000313" key="17">
    <source>
        <dbReference type="RefSeq" id="XP_020092235.1"/>
    </source>
</evidence>
<dbReference type="GO" id="GO:0005634">
    <property type="term" value="C:nucleus"/>
    <property type="evidence" value="ECO:0007669"/>
    <property type="project" value="UniProtKB-SubCell"/>
</dbReference>
<feature type="region of interest" description="Disordered" evidence="13">
    <location>
        <begin position="402"/>
        <end position="421"/>
    </location>
</feature>
<dbReference type="PRINTS" id="PR00066">
    <property type="entry name" value="XRODRMPGMNTG"/>
</dbReference>
<feature type="region of interest" description="Disordered" evidence="13">
    <location>
        <begin position="129"/>
        <end position="153"/>
    </location>
</feature>
<dbReference type="PANTHER" id="PTHR16171:SF7">
    <property type="entry name" value="DNA REPAIR PROTEIN RAD2"/>
    <property type="match status" value="1"/>
</dbReference>
<dbReference type="PRINTS" id="PR00853">
    <property type="entry name" value="XPGRADSUPER"/>
</dbReference>